<dbReference type="AlphaFoldDB" id="A0A5J5IVE2"/>
<dbReference type="EMBL" id="VYSA01000007">
    <property type="protein sequence ID" value="KAA9104786.1"/>
    <property type="molecule type" value="Genomic_DNA"/>
</dbReference>
<organism evidence="1 2">
    <name type="scientific">Microbacterium rhizomatis</name>
    <dbReference type="NCBI Taxonomy" id="1631477"/>
    <lineage>
        <taxon>Bacteria</taxon>
        <taxon>Bacillati</taxon>
        <taxon>Actinomycetota</taxon>
        <taxon>Actinomycetes</taxon>
        <taxon>Micrococcales</taxon>
        <taxon>Microbacteriaceae</taxon>
        <taxon>Microbacterium</taxon>
    </lineage>
</organism>
<sequence length="160" mass="17801">MTDESWSDLDDAELRFQSLDEQHPAKVATAFVHLVLTEPMHSDIAAEFVTPEKLSDWGDFSTARSFFLDQALAISTRSLRARNNLDVAYVKLVPDNGTYFSDGPRQDFAAWVTLVWRPELGGWRIHAFGDPIPPELLPRTAKGNAAPVFEGDQEIDVVAG</sequence>
<dbReference type="RefSeq" id="WP_150450648.1">
    <property type="nucleotide sequence ID" value="NZ_VYSA01000007.1"/>
</dbReference>
<name>A0A5J5IVE2_9MICO</name>
<evidence type="ECO:0000313" key="2">
    <source>
        <dbReference type="Proteomes" id="UP000325827"/>
    </source>
</evidence>
<comment type="caution">
    <text evidence="1">The sequence shown here is derived from an EMBL/GenBank/DDBJ whole genome shotgun (WGS) entry which is preliminary data.</text>
</comment>
<keyword evidence="2" id="KW-1185">Reference proteome</keyword>
<dbReference type="OrthoDB" id="4935397at2"/>
<proteinExistence type="predicted"/>
<gene>
    <name evidence="1" type="ORF">F6B43_19110</name>
</gene>
<evidence type="ECO:0000313" key="1">
    <source>
        <dbReference type="EMBL" id="KAA9104786.1"/>
    </source>
</evidence>
<accession>A0A5J5IVE2</accession>
<protein>
    <submittedName>
        <fullName evidence="1">Uncharacterized protein</fullName>
    </submittedName>
</protein>
<reference evidence="2" key="1">
    <citation type="submission" date="2019-09" db="EMBL/GenBank/DDBJ databases">
        <title>Mumia zhuanghuii sp. nov. isolated from the intestinal contents of plateau pika (Ochotona curzoniae) in the Qinghai-Tibet plateau of China.</title>
        <authorList>
            <person name="Tian Z."/>
        </authorList>
    </citation>
    <scope>NUCLEOTIDE SEQUENCE [LARGE SCALE GENOMIC DNA]</scope>
    <source>
        <strain evidence="2">JCM 30598</strain>
    </source>
</reference>
<dbReference type="Proteomes" id="UP000325827">
    <property type="component" value="Unassembled WGS sequence"/>
</dbReference>